<dbReference type="Proteomes" id="UP000723714">
    <property type="component" value="Unassembled WGS sequence"/>
</dbReference>
<evidence type="ECO:0000259" key="1">
    <source>
        <dbReference type="Pfam" id="PF00534"/>
    </source>
</evidence>
<name>A0ABS6DAT7_9FIRM</name>
<organism evidence="2 3">
    <name type="scientific">Faecalicatena faecalis</name>
    <dbReference type="NCBI Taxonomy" id="2726362"/>
    <lineage>
        <taxon>Bacteria</taxon>
        <taxon>Bacillati</taxon>
        <taxon>Bacillota</taxon>
        <taxon>Clostridia</taxon>
        <taxon>Lachnospirales</taxon>
        <taxon>Lachnospiraceae</taxon>
        <taxon>Faecalicatena</taxon>
    </lineage>
</organism>
<feature type="domain" description="Glycosyl transferase family 1" evidence="1">
    <location>
        <begin position="235"/>
        <end position="402"/>
    </location>
</feature>
<proteinExistence type="predicted"/>
<accession>A0ABS6DAT7</accession>
<evidence type="ECO:0000313" key="3">
    <source>
        <dbReference type="Proteomes" id="UP000723714"/>
    </source>
</evidence>
<sequence>MKILWICNVPIPLIAKHIGINTPNICGWLTGFANEINHDDSIELTISFPLLGTKEITKGKIERIAFYSFSQPKLLGFLPVEDQIHESNLMRKHIKIILESVKPDILHIFGTEYPHAKVAAELFDQPNKTVVHIQGLTSYYWMHFNSGIPYNQLKRFQLSNIARGNLIKQAEKMRKRGLFETEILTQVDHVIGRTDWDEACCTQTNPSVKYHFCNESLRDSFYYGSWTIEGCERYSIFMSQAATPIKGLHFMLRALPEIVKVYPETHLYIAGNNIVNRNSLYSKVKFSVFAAYIRDLIQKNNLENHVTFTGALNEEQMKEHFLQSNVFVSPSSIENSPNSLGEAMLLGIPCISSDVGGVKNLIEHGKEGYVYQGDAPYMLAYYVKKIFADSDTAYAMGRAAQKHARKTHDRKANLKRLLEIYKEISNVSNYEETIMQ</sequence>
<dbReference type="PANTHER" id="PTHR12526">
    <property type="entry name" value="GLYCOSYLTRANSFERASE"/>
    <property type="match status" value="1"/>
</dbReference>
<comment type="caution">
    <text evidence="2">The sequence shown here is derived from an EMBL/GenBank/DDBJ whole genome shotgun (WGS) entry which is preliminary data.</text>
</comment>
<protein>
    <submittedName>
        <fullName evidence="2">Glycosyltransferase family 4 protein</fullName>
    </submittedName>
</protein>
<dbReference type="CDD" id="cd03801">
    <property type="entry name" value="GT4_PimA-like"/>
    <property type="match status" value="1"/>
</dbReference>
<dbReference type="Pfam" id="PF00534">
    <property type="entry name" value="Glycos_transf_1"/>
    <property type="match status" value="1"/>
</dbReference>
<evidence type="ECO:0000313" key="2">
    <source>
        <dbReference type="EMBL" id="MBU3878752.1"/>
    </source>
</evidence>
<dbReference type="EMBL" id="JABACJ020000047">
    <property type="protein sequence ID" value="MBU3878752.1"/>
    <property type="molecule type" value="Genomic_DNA"/>
</dbReference>
<dbReference type="RefSeq" id="WP_216245675.1">
    <property type="nucleotide sequence ID" value="NZ_JABACJ020000047.1"/>
</dbReference>
<dbReference type="InterPro" id="IPR001296">
    <property type="entry name" value="Glyco_trans_1"/>
</dbReference>
<keyword evidence="3" id="KW-1185">Reference proteome</keyword>
<reference evidence="2 3" key="1">
    <citation type="submission" date="2021-06" db="EMBL/GenBank/DDBJ databases">
        <title>Faecalicatena sp. nov. isolated from porcine feces.</title>
        <authorList>
            <person name="Oh B.S."/>
            <person name="Lee J.H."/>
        </authorList>
    </citation>
    <scope>NUCLEOTIDE SEQUENCE [LARGE SCALE GENOMIC DNA]</scope>
    <source>
        <strain evidence="2 3">AGMB00832</strain>
    </source>
</reference>
<gene>
    <name evidence="2" type="ORF">HGO97_023430</name>
</gene>